<dbReference type="EC" id="3.6.1.27" evidence="3 14"/>
<dbReference type="GO" id="GO:0046677">
    <property type="term" value="P:response to antibiotic"/>
    <property type="evidence" value="ECO:0007669"/>
    <property type="project" value="UniProtKB-UniRule"/>
</dbReference>
<dbReference type="AlphaFoldDB" id="A0A345Y3B6"/>
<evidence type="ECO:0000256" key="4">
    <source>
        <dbReference type="ARBA" id="ARBA00021581"/>
    </source>
</evidence>
<comment type="subcellular location">
    <subcellularLocation>
        <location evidence="1 14">Cell membrane</location>
        <topology evidence="1 14">Multi-pass membrane protein</topology>
    </subcellularLocation>
</comment>
<dbReference type="PANTHER" id="PTHR30622">
    <property type="entry name" value="UNDECAPRENYL-DIPHOSPHATASE"/>
    <property type="match status" value="1"/>
</dbReference>
<gene>
    <name evidence="14" type="primary">uppP</name>
    <name evidence="15" type="ORF">DWG20_02670</name>
</gene>
<evidence type="ECO:0000313" key="16">
    <source>
        <dbReference type="Proteomes" id="UP000254537"/>
    </source>
</evidence>
<keyword evidence="10 14" id="KW-0046">Antibiotic resistance</keyword>
<keyword evidence="7 14" id="KW-0378">Hydrolase</keyword>
<comment type="similarity">
    <text evidence="2 14">Belongs to the UppP family.</text>
</comment>
<dbReference type="KEGG" id="ccah:DWG20_02670"/>
<dbReference type="EMBL" id="CP031337">
    <property type="protein sequence ID" value="AXK38418.1"/>
    <property type="molecule type" value="Genomic_DNA"/>
</dbReference>
<dbReference type="NCBIfam" id="TIGR00753">
    <property type="entry name" value="undec_PP_bacA"/>
    <property type="match status" value="1"/>
</dbReference>
<comment type="catalytic activity">
    <reaction evidence="13 14">
        <text>di-trans,octa-cis-undecaprenyl diphosphate + H2O = di-trans,octa-cis-undecaprenyl phosphate + phosphate + H(+)</text>
        <dbReference type="Rhea" id="RHEA:28094"/>
        <dbReference type="ChEBI" id="CHEBI:15377"/>
        <dbReference type="ChEBI" id="CHEBI:15378"/>
        <dbReference type="ChEBI" id="CHEBI:43474"/>
        <dbReference type="ChEBI" id="CHEBI:58405"/>
        <dbReference type="ChEBI" id="CHEBI:60392"/>
        <dbReference type="EC" id="3.6.1.27"/>
    </reaction>
</comment>
<proteinExistence type="inferred from homology"/>
<feature type="transmembrane region" description="Helical" evidence="14">
    <location>
        <begin position="218"/>
        <end position="239"/>
    </location>
</feature>
<dbReference type="NCBIfam" id="NF001390">
    <property type="entry name" value="PRK00281.1-4"/>
    <property type="match status" value="1"/>
</dbReference>
<evidence type="ECO:0000256" key="10">
    <source>
        <dbReference type="ARBA" id="ARBA00023251"/>
    </source>
</evidence>
<name>A0A345Y3B6_9NEIS</name>
<reference evidence="15 16" key="1">
    <citation type="submission" date="2018-07" db="EMBL/GenBank/DDBJ databases">
        <title>Crenobacter cavernae sp. nov., isolated from a karst cave.</title>
        <authorList>
            <person name="Zhu H."/>
        </authorList>
    </citation>
    <scope>NUCLEOTIDE SEQUENCE [LARGE SCALE GENOMIC DNA]</scope>
    <source>
        <strain evidence="15 16">K1W11S-77</strain>
    </source>
</reference>
<keyword evidence="5 14" id="KW-1003">Cell membrane</keyword>
<feature type="transmembrane region" description="Helical" evidence="14">
    <location>
        <begin position="251"/>
        <end position="269"/>
    </location>
</feature>
<evidence type="ECO:0000256" key="11">
    <source>
        <dbReference type="ARBA" id="ARBA00032707"/>
    </source>
</evidence>
<feature type="transmembrane region" description="Helical" evidence="14">
    <location>
        <begin position="84"/>
        <end position="103"/>
    </location>
</feature>
<dbReference type="GO" id="GO:0005886">
    <property type="term" value="C:plasma membrane"/>
    <property type="evidence" value="ECO:0007669"/>
    <property type="project" value="UniProtKB-SubCell"/>
</dbReference>
<dbReference type="Proteomes" id="UP000254537">
    <property type="component" value="Chromosome"/>
</dbReference>
<feature type="transmembrane region" description="Helical" evidence="14">
    <location>
        <begin position="188"/>
        <end position="206"/>
    </location>
</feature>
<dbReference type="RefSeq" id="WP_115432329.1">
    <property type="nucleotide sequence ID" value="NZ_CP031337.1"/>
</dbReference>
<dbReference type="InterPro" id="IPR003824">
    <property type="entry name" value="UppP"/>
</dbReference>
<evidence type="ECO:0000256" key="14">
    <source>
        <dbReference type="HAMAP-Rule" id="MF_01006"/>
    </source>
</evidence>
<evidence type="ECO:0000256" key="5">
    <source>
        <dbReference type="ARBA" id="ARBA00022475"/>
    </source>
</evidence>
<comment type="function">
    <text evidence="14">Catalyzes the dephosphorylation of undecaprenyl diphosphate (UPP). Confers resistance to bacitracin.</text>
</comment>
<dbReference type="GO" id="GO:0008360">
    <property type="term" value="P:regulation of cell shape"/>
    <property type="evidence" value="ECO:0007669"/>
    <property type="project" value="UniProtKB-KW"/>
</dbReference>
<evidence type="ECO:0000256" key="12">
    <source>
        <dbReference type="ARBA" id="ARBA00032932"/>
    </source>
</evidence>
<evidence type="ECO:0000256" key="1">
    <source>
        <dbReference type="ARBA" id="ARBA00004651"/>
    </source>
</evidence>
<evidence type="ECO:0000256" key="7">
    <source>
        <dbReference type="ARBA" id="ARBA00022801"/>
    </source>
</evidence>
<evidence type="ECO:0000313" key="15">
    <source>
        <dbReference type="EMBL" id="AXK38418.1"/>
    </source>
</evidence>
<keyword evidence="6 14" id="KW-0812">Transmembrane</keyword>
<dbReference type="NCBIfam" id="NF001389">
    <property type="entry name" value="PRK00281.1-2"/>
    <property type="match status" value="1"/>
</dbReference>
<evidence type="ECO:0000256" key="6">
    <source>
        <dbReference type="ARBA" id="ARBA00022692"/>
    </source>
</evidence>
<keyword evidence="14" id="KW-0961">Cell wall biogenesis/degradation</keyword>
<evidence type="ECO:0000256" key="9">
    <source>
        <dbReference type="ARBA" id="ARBA00023136"/>
    </source>
</evidence>
<sequence length="270" mass="28801">MDLLHLFKALLLGFVEGLSEFLPISSTGHLILIGDWIAFASHEARVFEVVIQLGAVLAVCWLYRDKIRRLLTGLLNGGETERRFALCVLLAFLPAAVIGALSIGVIKSLLFNPSVVAAALIVGGLIILAVEGRRAVPQVHDTEQIGWRHALGVGVAQCFAMIPGTSRSGATIVGGMLSGLSRQTATEFSFFLAMPTMLGAASYDLYRHHHLLNANDVGAIAVGFVAAFISALLVVKAMVRFVARHSLRVFAWYRIALGTVIAAGIATASL</sequence>
<comment type="miscellaneous">
    <text evidence="14">Bacitracin is thought to be involved in the inhibition of peptidoglycan synthesis by sequestering undecaprenyl diphosphate, thereby reducing the pool of lipid carrier available.</text>
</comment>
<feature type="transmembrane region" description="Helical" evidence="14">
    <location>
        <begin position="109"/>
        <end position="130"/>
    </location>
</feature>
<keyword evidence="8 14" id="KW-1133">Transmembrane helix</keyword>
<evidence type="ECO:0000256" key="13">
    <source>
        <dbReference type="ARBA" id="ARBA00047594"/>
    </source>
</evidence>
<evidence type="ECO:0000256" key="8">
    <source>
        <dbReference type="ARBA" id="ARBA00022989"/>
    </source>
</evidence>
<accession>A0A345Y3B6</accession>
<dbReference type="PANTHER" id="PTHR30622:SF3">
    <property type="entry name" value="UNDECAPRENYL-DIPHOSPHATASE"/>
    <property type="match status" value="1"/>
</dbReference>
<dbReference type="HAMAP" id="MF_01006">
    <property type="entry name" value="Undec_diphosphatase"/>
    <property type="match status" value="1"/>
</dbReference>
<evidence type="ECO:0000256" key="2">
    <source>
        <dbReference type="ARBA" id="ARBA00010621"/>
    </source>
</evidence>
<dbReference type="GO" id="GO:0071555">
    <property type="term" value="P:cell wall organization"/>
    <property type="evidence" value="ECO:0007669"/>
    <property type="project" value="UniProtKB-KW"/>
</dbReference>
<keyword evidence="14" id="KW-0573">Peptidoglycan synthesis</keyword>
<dbReference type="OrthoDB" id="9808289at2"/>
<feature type="transmembrane region" description="Helical" evidence="14">
    <location>
        <begin position="43"/>
        <end position="63"/>
    </location>
</feature>
<keyword evidence="14" id="KW-0133">Cell shape</keyword>
<dbReference type="Pfam" id="PF02673">
    <property type="entry name" value="BacA"/>
    <property type="match status" value="1"/>
</dbReference>
<dbReference type="GO" id="GO:0050380">
    <property type="term" value="F:undecaprenyl-diphosphatase activity"/>
    <property type="evidence" value="ECO:0007669"/>
    <property type="project" value="UniProtKB-UniRule"/>
</dbReference>
<dbReference type="GO" id="GO:0009252">
    <property type="term" value="P:peptidoglycan biosynthetic process"/>
    <property type="evidence" value="ECO:0007669"/>
    <property type="project" value="UniProtKB-KW"/>
</dbReference>
<keyword evidence="9 14" id="KW-0472">Membrane</keyword>
<evidence type="ECO:0000256" key="3">
    <source>
        <dbReference type="ARBA" id="ARBA00012374"/>
    </source>
</evidence>
<organism evidence="15 16">
    <name type="scientific">Crenobacter cavernae</name>
    <dbReference type="NCBI Taxonomy" id="2290923"/>
    <lineage>
        <taxon>Bacteria</taxon>
        <taxon>Pseudomonadati</taxon>
        <taxon>Pseudomonadota</taxon>
        <taxon>Betaproteobacteria</taxon>
        <taxon>Neisseriales</taxon>
        <taxon>Neisseriaceae</taxon>
        <taxon>Crenobacter</taxon>
    </lineage>
</organism>
<protein>
    <recommendedName>
        <fullName evidence="4 14">Undecaprenyl-diphosphatase</fullName>
        <ecNumber evidence="3 14">3.6.1.27</ecNumber>
    </recommendedName>
    <alternativeName>
        <fullName evidence="12 14">Bacitracin resistance protein</fullName>
    </alternativeName>
    <alternativeName>
        <fullName evidence="11 14">Undecaprenyl pyrophosphate phosphatase</fullName>
    </alternativeName>
</protein>